<gene>
    <name evidence="2" type="ORF">GRI68_06515</name>
</gene>
<name>A0A6I4U1P6_9SPHN</name>
<dbReference type="Proteomes" id="UP000429229">
    <property type="component" value="Unassembled WGS sequence"/>
</dbReference>
<evidence type="ECO:0000313" key="3">
    <source>
        <dbReference type="Proteomes" id="UP000429229"/>
    </source>
</evidence>
<reference evidence="2 3" key="1">
    <citation type="submission" date="2019-12" db="EMBL/GenBank/DDBJ databases">
        <title>Genomic-based taxomic classification of the family Erythrobacteraceae.</title>
        <authorList>
            <person name="Xu L."/>
        </authorList>
    </citation>
    <scope>NUCLEOTIDE SEQUENCE [LARGE SCALE GENOMIC DNA]</scope>
    <source>
        <strain evidence="2 3">LMG 29519</strain>
    </source>
</reference>
<accession>A0A6I4U1P6</accession>
<sequence>MNAPTTITPNLPVLIDALPSDTARAAQTAFTLERRVAFIDALAQRGDVRAAARRAGVSHQTVYRARRACARFRRCWDAARLAARPQVEDVLGCRAVDGVEEPVFYHGDEIARRRRYDSRLLLAHLARLDKLAEDAGAAALAEDFDATLDAYGAGEDLPEAPPTDGACAAPPEGGEAERHGEADRNEEGETGPEDPSSGECNTRSMSPLDEDEEVYVEAAFWREDAAMRPDVCQGSWPFRVEDMLRARPDHAPCVPYMASTEQGEGSEQDLRDLLYAQVCAFEEGRPEWWLLGADGRRDDALIADWYGPEGAPEGAGG</sequence>
<dbReference type="RefSeq" id="WP_160616492.1">
    <property type="nucleotide sequence ID" value="NZ_WTYR01000001.1"/>
</dbReference>
<evidence type="ECO:0000256" key="1">
    <source>
        <dbReference type="SAM" id="MobiDB-lite"/>
    </source>
</evidence>
<proteinExistence type="predicted"/>
<protein>
    <submittedName>
        <fullName evidence="2">Uncharacterized protein</fullName>
    </submittedName>
</protein>
<organism evidence="2 3">
    <name type="scientific">Alteriqipengyuania halimionae</name>
    <dbReference type="NCBI Taxonomy" id="1926630"/>
    <lineage>
        <taxon>Bacteria</taxon>
        <taxon>Pseudomonadati</taxon>
        <taxon>Pseudomonadota</taxon>
        <taxon>Alphaproteobacteria</taxon>
        <taxon>Sphingomonadales</taxon>
        <taxon>Erythrobacteraceae</taxon>
        <taxon>Alteriqipengyuania</taxon>
    </lineage>
</organism>
<dbReference type="AlphaFoldDB" id="A0A6I4U1P6"/>
<feature type="region of interest" description="Disordered" evidence="1">
    <location>
        <begin position="152"/>
        <end position="209"/>
    </location>
</feature>
<evidence type="ECO:0000313" key="2">
    <source>
        <dbReference type="EMBL" id="MXP09828.1"/>
    </source>
</evidence>
<dbReference type="OrthoDB" id="7428067at2"/>
<comment type="caution">
    <text evidence="2">The sequence shown here is derived from an EMBL/GenBank/DDBJ whole genome shotgun (WGS) entry which is preliminary data.</text>
</comment>
<feature type="compositionally biased region" description="Basic and acidic residues" evidence="1">
    <location>
        <begin position="175"/>
        <end position="187"/>
    </location>
</feature>
<keyword evidence="3" id="KW-1185">Reference proteome</keyword>
<dbReference type="EMBL" id="WTYR01000001">
    <property type="protein sequence ID" value="MXP09828.1"/>
    <property type="molecule type" value="Genomic_DNA"/>
</dbReference>